<gene>
    <name evidence="1" type="ORF">ABT317_28135</name>
</gene>
<name>A0ABV1W955_9ACTN</name>
<proteinExistence type="predicted"/>
<sequence>MNGTFFIAGVGRPGGVRTQEALATDDLVIGTVGEPVVQHRGLREVLVSGDALMTVLCPHRARPRGIR</sequence>
<accession>A0ABV1W955</accession>
<reference evidence="1 2" key="1">
    <citation type="submission" date="2024-06" db="EMBL/GenBank/DDBJ databases">
        <title>The Natural Products Discovery Center: Release of the First 8490 Sequenced Strains for Exploring Actinobacteria Biosynthetic Diversity.</title>
        <authorList>
            <person name="Kalkreuter E."/>
            <person name="Kautsar S.A."/>
            <person name="Yang D."/>
            <person name="Bader C.D."/>
            <person name="Teijaro C.N."/>
            <person name="Fluegel L."/>
            <person name="Davis C.M."/>
            <person name="Simpson J.R."/>
            <person name="Lauterbach L."/>
            <person name="Steele A.D."/>
            <person name="Gui C."/>
            <person name="Meng S."/>
            <person name="Li G."/>
            <person name="Viehrig K."/>
            <person name="Ye F."/>
            <person name="Su P."/>
            <person name="Kiefer A.F."/>
            <person name="Nichols A."/>
            <person name="Cepeda A.J."/>
            <person name="Yan W."/>
            <person name="Fan B."/>
            <person name="Jiang Y."/>
            <person name="Adhikari A."/>
            <person name="Zheng C.-J."/>
            <person name="Schuster L."/>
            <person name="Cowan T.M."/>
            <person name="Smanski M.J."/>
            <person name="Chevrette M.G."/>
            <person name="De Carvalho L.P.S."/>
            <person name="Shen B."/>
        </authorList>
    </citation>
    <scope>NUCLEOTIDE SEQUENCE [LARGE SCALE GENOMIC DNA]</scope>
    <source>
        <strain evidence="1 2">NPDC000634</strain>
    </source>
</reference>
<dbReference type="EMBL" id="JBEPCU010000612">
    <property type="protein sequence ID" value="MER6980734.1"/>
    <property type="molecule type" value="Genomic_DNA"/>
</dbReference>
<dbReference type="Proteomes" id="UP001458415">
    <property type="component" value="Unassembled WGS sequence"/>
</dbReference>
<evidence type="ECO:0000313" key="1">
    <source>
        <dbReference type="EMBL" id="MER6980734.1"/>
    </source>
</evidence>
<evidence type="ECO:0000313" key="2">
    <source>
        <dbReference type="Proteomes" id="UP001458415"/>
    </source>
</evidence>
<dbReference type="RefSeq" id="WP_086725353.1">
    <property type="nucleotide sequence ID" value="NZ_MUBM01000088.1"/>
</dbReference>
<comment type="caution">
    <text evidence="1">The sequence shown here is derived from an EMBL/GenBank/DDBJ whole genome shotgun (WGS) entry which is preliminary data.</text>
</comment>
<keyword evidence="2" id="KW-1185">Reference proteome</keyword>
<protein>
    <submittedName>
        <fullName evidence="1">Uncharacterized protein</fullName>
    </submittedName>
</protein>
<organism evidence="1 2">
    <name type="scientific">Streptomyces carpinensis</name>
    <dbReference type="NCBI Taxonomy" id="66369"/>
    <lineage>
        <taxon>Bacteria</taxon>
        <taxon>Bacillati</taxon>
        <taxon>Actinomycetota</taxon>
        <taxon>Actinomycetes</taxon>
        <taxon>Kitasatosporales</taxon>
        <taxon>Streptomycetaceae</taxon>
        <taxon>Streptomyces</taxon>
    </lineage>
</organism>